<evidence type="ECO:0000313" key="2">
    <source>
        <dbReference type="EMBL" id="GAA2343533.1"/>
    </source>
</evidence>
<feature type="region of interest" description="Disordered" evidence="1">
    <location>
        <begin position="1"/>
        <end position="25"/>
    </location>
</feature>
<keyword evidence="3" id="KW-1185">Reference proteome</keyword>
<evidence type="ECO:0000313" key="3">
    <source>
        <dbReference type="Proteomes" id="UP001501444"/>
    </source>
</evidence>
<comment type="caution">
    <text evidence="2">The sequence shown here is derived from an EMBL/GenBank/DDBJ whole genome shotgun (WGS) entry which is preliminary data.</text>
</comment>
<reference evidence="2 3" key="1">
    <citation type="journal article" date="2019" name="Int. J. Syst. Evol. Microbiol.">
        <title>The Global Catalogue of Microorganisms (GCM) 10K type strain sequencing project: providing services to taxonomists for standard genome sequencing and annotation.</title>
        <authorList>
            <consortium name="The Broad Institute Genomics Platform"/>
            <consortium name="The Broad Institute Genome Sequencing Center for Infectious Disease"/>
            <person name="Wu L."/>
            <person name="Ma J."/>
        </authorList>
    </citation>
    <scope>NUCLEOTIDE SEQUENCE [LARGE SCALE GENOMIC DNA]</scope>
    <source>
        <strain evidence="2 3">JCM 3272</strain>
    </source>
</reference>
<evidence type="ECO:0000256" key="1">
    <source>
        <dbReference type="SAM" id="MobiDB-lite"/>
    </source>
</evidence>
<dbReference type="Proteomes" id="UP001501444">
    <property type="component" value="Unassembled WGS sequence"/>
</dbReference>
<dbReference type="EMBL" id="BAAARV010000023">
    <property type="protein sequence ID" value="GAA2343533.1"/>
    <property type="molecule type" value="Genomic_DNA"/>
</dbReference>
<name>A0ABN3G3R0_9ACTN</name>
<accession>A0ABN3G3R0</accession>
<protein>
    <submittedName>
        <fullName evidence="2">Uncharacterized protein</fullName>
    </submittedName>
</protein>
<organism evidence="2 3">
    <name type="scientific">Dactylosporangium salmoneum</name>
    <dbReference type="NCBI Taxonomy" id="53361"/>
    <lineage>
        <taxon>Bacteria</taxon>
        <taxon>Bacillati</taxon>
        <taxon>Actinomycetota</taxon>
        <taxon>Actinomycetes</taxon>
        <taxon>Micromonosporales</taxon>
        <taxon>Micromonosporaceae</taxon>
        <taxon>Dactylosporangium</taxon>
    </lineage>
</organism>
<sequence>MPTIFPGRRANVTGVGADASQSPAPRSCHARDLAALIGLLAVLEGQLMVDGAVPERLAGRIRGRFERAGLLAPGGDAGDLRRAINGLNHRLRYALGEYPEPPR</sequence>
<proteinExistence type="predicted"/>
<gene>
    <name evidence="2" type="ORF">GCM10010170_028520</name>
</gene>